<evidence type="ECO:0000256" key="1">
    <source>
        <dbReference type="ARBA" id="ARBA00022723"/>
    </source>
</evidence>
<evidence type="ECO:0000259" key="6">
    <source>
        <dbReference type="PROSITE" id="PS50865"/>
    </source>
</evidence>
<dbReference type="SUPFAM" id="SSF144232">
    <property type="entry name" value="HIT/MYND zinc finger-like"/>
    <property type="match status" value="1"/>
</dbReference>
<dbReference type="GeneID" id="59339572"/>
<evidence type="ECO:0000256" key="2">
    <source>
        <dbReference type="ARBA" id="ARBA00022771"/>
    </source>
</evidence>
<evidence type="ECO:0000313" key="8">
    <source>
        <dbReference type="Proteomes" id="UP000636479"/>
    </source>
</evidence>
<evidence type="ECO:0000256" key="5">
    <source>
        <dbReference type="SAM" id="MobiDB-lite"/>
    </source>
</evidence>
<reference evidence="7" key="1">
    <citation type="submission" date="2020-05" db="EMBL/GenBank/DDBJ databases">
        <title>Mycena genomes resolve the evolution of fungal bioluminescence.</title>
        <authorList>
            <person name="Tsai I.J."/>
        </authorList>
    </citation>
    <scope>NUCLEOTIDE SEQUENCE</scope>
    <source>
        <strain evidence="7">171206Taipei</strain>
    </source>
</reference>
<evidence type="ECO:0000313" key="7">
    <source>
        <dbReference type="EMBL" id="KAF7314943.1"/>
    </source>
</evidence>
<dbReference type="GO" id="GO:0008270">
    <property type="term" value="F:zinc ion binding"/>
    <property type="evidence" value="ECO:0007669"/>
    <property type="project" value="UniProtKB-KW"/>
</dbReference>
<organism evidence="7 8">
    <name type="scientific">Mycena indigotica</name>
    <dbReference type="NCBI Taxonomy" id="2126181"/>
    <lineage>
        <taxon>Eukaryota</taxon>
        <taxon>Fungi</taxon>
        <taxon>Dikarya</taxon>
        <taxon>Basidiomycota</taxon>
        <taxon>Agaricomycotina</taxon>
        <taxon>Agaricomycetes</taxon>
        <taxon>Agaricomycetidae</taxon>
        <taxon>Agaricales</taxon>
        <taxon>Marasmiineae</taxon>
        <taxon>Mycenaceae</taxon>
        <taxon>Mycena</taxon>
    </lineage>
</organism>
<evidence type="ECO:0000256" key="3">
    <source>
        <dbReference type="ARBA" id="ARBA00022833"/>
    </source>
</evidence>
<dbReference type="Pfam" id="PF01753">
    <property type="entry name" value="zf-MYND"/>
    <property type="match status" value="1"/>
</dbReference>
<dbReference type="RefSeq" id="XP_037224966.1">
    <property type="nucleotide sequence ID" value="XM_037357056.1"/>
</dbReference>
<accession>A0A8H6WHC9</accession>
<keyword evidence="8" id="KW-1185">Reference proteome</keyword>
<keyword evidence="1" id="KW-0479">Metal-binding</keyword>
<dbReference type="InterPro" id="IPR002893">
    <property type="entry name" value="Znf_MYND"/>
</dbReference>
<evidence type="ECO:0000256" key="4">
    <source>
        <dbReference type="PROSITE-ProRule" id="PRU00134"/>
    </source>
</evidence>
<sequence>MHPCLDISNIQRLPAGIRRYAEAAVQDSFKFESMLALTLRYDKLPDAQRLLVLPVLYHALDECNIPTSLDLAETQRHALKRQIFVVLKCFQGMGTSIARGVAPKDATPEIWPRILAWVLFLDGLWEQIPAFYVDGGQEVVLLRVLGIIAEYADPAFFQDLLDKSELFVLVGSLWRRLTFKQYSDSLTRGEAPFPYLSDLLVVIPLERIRDIANARVNVDLVIHKTFESILAGAGTLSTLAEMLVISISRTATEPHLYLRGQNQRSCLSEPIPDVITMIGALYVFGHLMCFGNSIEPSFAHHLLAAGVIPALVAAIRAEAFEPDAGVPTDTTFDHSTLPVLRRWRLLGPSWVFIFLSKLITEPGLDHRWMIVEALDAGLLHSLICLCVNTKLMQDASAVSTSIINENDVLGPGCFSDHTDKVKRLLGLTLPAYSFYYSVLAALRDAFIDVYALRSDLDEYLSQIFDPELLHVWHLLRHHVNQLFTIAEYKSSDSAVTRFRACDNLACNKLLPRTQLKQCSQCLDTLYCGLACQRADWRSSHRERCKLLAPRNLEYRHLFIRPDLSFFRALMTCSFSQYRYSLSLSLARFRQMHGTPFHEIYIHFTFLNVTERPQLKIVDLASDEATRIRELFTDVIDRVRESEGRMQLHVLDVACGPQDEDDSDSNGDPQDHDNRISMPMPLRFASNQYFSRLNHLVECNVVQPMVEPLYFAEIQRITDEMGGWVY</sequence>
<keyword evidence="2 4" id="KW-0863">Zinc-finger</keyword>
<dbReference type="Proteomes" id="UP000636479">
    <property type="component" value="Unassembled WGS sequence"/>
</dbReference>
<dbReference type="Gene3D" id="6.10.140.2220">
    <property type="match status" value="1"/>
</dbReference>
<feature type="region of interest" description="Disordered" evidence="5">
    <location>
        <begin position="656"/>
        <end position="676"/>
    </location>
</feature>
<gene>
    <name evidence="7" type="ORF">MIND_00008300</name>
</gene>
<dbReference type="EMBL" id="JACAZF010000001">
    <property type="protein sequence ID" value="KAF7314943.1"/>
    <property type="molecule type" value="Genomic_DNA"/>
</dbReference>
<name>A0A8H6WHC9_9AGAR</name>
<protein>
    <submittedName>
        <fullName evidence="7">MYND-type domain-containing protein</fullName>
    </submittedName>
</protein>
<dbReference type="PROSITE" id="PS50865">
    <property type="entry name" value="ZF_MYND_2"/>
    <property type="match status" value="1"/>
</dbReference>
<comment type="caution">
    <text evidence="7">The sequence shown here is derived from an EMBL/GenBank/DDBJ whole genome shotgun (WGS) entry which is preliminary data.</text>
</comment>
<proteinExistence type="predicted"/>
<keyword evidence="3" id="KW-0862">Zinc</keyword>
<feature type="domain" description="MYND-type" evidence="6">
    <location>
        <begin position="503"/>
        <end position="544"/>
    </location>
</feature>
<dbReference type="OrthoDB" id="432970at2759"/>
<dbReference type="AlphaFoldDB" id="A0A8H6WHC9"/>